<feature type="region of interest" description="Disordered" evidence="3">
    <location>
        <begin position="4189"/>
        <end position="4210"/>
    </location>
</feature>
<dbReference type="NCBIfam" id="TIGR01643">
    <property type="entry name" value="YD_repeat_2x"/>
    <property type="match status" value="6"/>
</dbReference>
<dbReference type="PANTHER" id="PTHR32305:SF15">
    <property type="entry name" value="PROTEIN RHSA-RELATED"/>
    <property type="match status" value="1"/>
</dbReference>
<dbReference type="SMART" id="SM00257">
    <property type="entry name" value="LysM"/>
    <property type="match status" value="1"/>
</dbReference>
<evidence type="ECO:0000256" key="1">
    <source>
        <dbReference type="ARBA" id="ARBA00022737"/>
    </source>
</evidence>
<feature type="transmembrane region" description="Helical" evidence="4">
    <location>
        <begin position="3953"/>
        <end position="3977"/>
    </location>
</feature>
<dbReference type="Pfam" id="PF05593">
    <property type="entry name" value="RHS_repeat"/>
    <property type="match status" value="2"/>
</dbReference>
<dbReference type="Pfam" id="PF01476">
    <property type="entry name" value="LysM"/>
    <property type="match status" value="1"/>
</dbReference>
<dbReference type="InterPro" id="IPR031325">
    <property type="entry name" value="RHS_repeat"/>
</dbReference>
<accession>A0AAP6ZKG9</accession>
<protein>
    <recommendedName>
        <fullName evidence="5">LysM domain-containing protein</fullName>
    </recommendedName>
</protein>
<dbReference type="RefSeq" id="WP_171352790.1">
    <property type="nucleotide sequence ID" value="NZ_VTXP01000005.1"/>
</dbReference>
<organism evidence="6 7">
    <name type="scientific">Vibrio coralliilyticus</name>
    <dbReference type="NCBI Taxonomy" id="190893"/>
    <lineage>
        <taxon>Bacteria</taxon>
        <taxon>Pseudomonadati</taxon>
        <taxon>Pseudomonadota</taxon>
        <taxon>Gammaproteobacteria</taxon>
        <taxon>Vibrionales</taxon>
        <taxon>Vibrionaceae</taxon>
        <taxon>Vibrio</taxon>
    </lineage>
</organism>
<feature type="coiled-coil region" evidence="2">
    <location>
        <begin position="2189"/>
        <end position="2230"/>
    </location>
</feature>
<dbReference type="EMBL" id="VTXP01000005">
    <property type="protein sequence ID" value="NOJ23551.1"/>
    <property type="molecule type" value="Genomic_DNA"/>
</dbReference>
<dbReference type="Proteomes" id="UP000576645">
    <property type="component" value="Unassembled WGS sequence"/>
</dbReference>
<dbReference type="Pfam" id="PF20148">
    <property type="entry name" value="DUF6531"/>
    <property type="match status" value="1"/>
</dbReference>
<evidence type="ECO:0000256" key="2">
    <source>
        <dbReference type="SAM" id="Coils"/>
    </source>
</evidence>
<dbReference type="PROSITE" id="PS51782">
    <property type="entry name" value="LYSM"/>
    <property type="match status" value="1"/>
</dbReference>
<dbReference type="InterPro" id="IPR018392">
    <property type="entry name" value="LysM"/>
</dbReference>
<dbReference type="Gene3D" id="3.10.350.10">
    <property type="entry name" value="LysM domain"/>
    <property type="match status" value="1"/>
</dbReference>
<feature type="domain" description="LysM" evidence="5">
    <location>
        <begin position="3863"/>
        <end position="3910"/>
    </location>
</feature>
<feature type="coiled-coil region" evidence="2">
    <location>
        <begin position="1924"/>
        <end position="1966"/>
    </location>
</feature>
<dbReference type="PANTHER" id="PTHR32305">
    <property type="match status" value="1"/>
</dbReference>
<evidence type="ECO:0000256" key="4">
    <source>
        <dbReference type="SAM" id="Phobius"/>
    </source>
</evidence>
<dbReference type="InterPro" id="IPR006530">
    <property type="entry name" value="YD"/>
</dbReference>
<keyword evidence="4" id="KW-0472">Membrane</keyword>
<feature type="compositionally biased region" description="Low complexity" evidence="3">
    <location>
        <begin position="2448"/>
        <end position="2464"/>
    </location>
</feature>
<evidence type="ECO:0000313" key="6">
    <source>
        <dbReference type="EMBL" id="NOJ23551.1"/>
    </source>
</evidence>
<reference evidence="6 7" key="1">
    <citation type="submission" date="2019-09" db="EMBL/GenBank/DDBJ databases">
        <title>Draft genome sequencing and comparative genomics of hatchery-associated Vibrios.</title>
        <authorList>
            <person name="Kehlet-Delgado H."/>
            <person name="Mueller R.S."/>
        </authorList>
    </citation>
    <scope>NUCLEOTIDE SEQUENCE [LARGE SCALE GENOMIC DNA]</scope>
    <source>
        <strain evidence="6 7">09-121-3</strain>
    </source>
</reference>
<dbReference type="SUPFAM" id="SSF57997">
    <property type="entry name" value="Tropomyosin"/>
    <property type="match status" value="1"/>
</dbReference>
<dbReference type="CDD" id="cd00118">
    <property type="entry name" value="LysM"/>
    <property type="match status" value="1"/>
</dbReference>
<evidence type="ECO:0000259" key="5">
    <source>
        <dbReference type="PROSITE" id="PS51782"/>
    </source>
</evidence>
<gene>
    <name evidence="6" type="ORF">F0238_12515</name>
</gene>
<evidence type="ECO:0000256" key="3">
    <source>
        <dbReference type="SAM" id="MobiDB-lite"/>
    </source>
</evidence>
<proteinExistence type="predicted"/>
<name>A0AAP6ZKG9_9VIBR</name>
<feature type="region of interest" description="Disordered" evidence="3">
    <location>
        <begin position="2445"/>
        <end position="2464"/>
    </location>
</feature>
<keyword evidence="4" id="KW-1133">Transmembrane helix</keyword>
<dbReference type="InterPro" id="IPR056823">
    <property type="entry name" value="TEN-like_YD-shell"/>
</dbReference>
<keyword evidence="2" id="KW-0175">Coiled coil</keyword>
<dbReference type="InterPro" id="IPR050708">
    <property type="entry name" value="T6SS_VgrG/RHS"/>
</dbReference>
<dbReference type="InterPro" id="IPR045351">
    <property type="entry name" value="DUF6531"/>
</dbReference>
<dbReference type="Pfam" id="PF25023">
    <property type="entry name" value="TEN_YD-shell"/>
    <property type="match status" value="2"/>
</dbReference>
<keyword evidence="4" id="KW-0812">Transmembrane</keyword>
<sequence length="4561" mass="502106">MATVIGGTGLGLFDTLGQSGIKLGGNNGLQINASSGNLVLHHQDQTLVSKGLDLSLARTYNSQGNQQDANGDNWRFSFEREIQVAGDVVKRITGDGHQAAFNVKGSRYESTAGAGAHDSLSRQGEEWVYQEGTTGVKEYYNVQDGRLLRAEDRFGNQTHYQYQDGRLTAIESASGEQLRFVFNDDGQLSRVDSWTQDRTGNLTHSHSKVHYSYDAKGRLSSVSVDLSPQDKSIADGLVMTTTYAYQDEESYLLKQISKSNGSVMTLDYQDVAGKPHLSRIDDNGIVTLLDFQPSRANGHQLKVTDAKGQEWYYQHDDQGRLVGTLSPVVMYHKETGYGLNSDEQLTGPIGTPHGTRYRYDEQDNLVAVIETGARGERVSEYRYDAMGNRTLKTETGQWRERYEYDERNRLVATHINNAPAEEGHRYAIYEGLNLRFEVSEAGLVTEHEYDGFGQRIRSRVYTEVAFVAEGRPEASALTRWAAAQDKAQTQLTEFTYQRGLLHTQTRYEQLDAQGDGQLNPRLDVVAASQGQPAGGVWLDGQRVGDAGHGVTLTRLDAQGRLVSSRTFNTHQHTERSHEFLSQLTELPRMMAAGERLYLSTQGEWHSEVIKAYLGQVLQGEFQRELRVHLSSFGTSNEAPLPLPSTLLLALESTGQDSPMTLLDEQVAQDGRVSHHSGGAEHTRLTYDAFGQLLSSDTLVGNLQTGALKPVSSATQVYDGLGRVISETNAQGVTTTTQYLDARRQVLVTQAGGATVTRTYSTAGQLVSEIQNAPEQPQRERQFVYNESGQLVATQHPDGGERFQFYDANGRLWVTVSETGAVTEYRRDPQGRVTVEAQYASAADTSGWLVADKLTVTGESVLSSLPSTVKPRVTLSLFEDSQEARQKTVTLGEEGHLETTVQFDAQGRILSERNDRGDVLHQYDASGRKVLSRDEAGYVTQYLYNTQGLVSEVRRYRQPNEGLSVPQTDYDRTQTVYDRHGRVRFHMDEKWVLTEYRYLEGGRDKKVYVHTGQFHPTQPLSSLVAEIQRGDVHHQVSDYQRVLIGQERRDGAGRLVSSTDPYGTETRYVYDDQTGLLRQTITAANTSESRSEYSQYNGFGELNGKVTQTGQQDWQSLALSSLIDNTGTRSVFDVMGRKTSQHHPATGTTTYQYDKAGRLTHTTDAKGQTHRKEYNTYGEVSRTLTDGVVTKAFQYDLMGRLSREVDGEGVQTTYLYQPGGLLSHKVRQHVAQAYASFGGRSGSQIARYVTQYQYDARGNVIHQSVAKDYRQGDRLLGGDTHDAVRSGLKYVSQWQRKYDHRGRVVSETNGEGVERVTEYAAGGRFKTVKLSGAVQERIELDALGRTLSVSNGANERTVYEYDEARQRVTVISPGGVRTVTEKNAHGETVSITDGQGHQRRFEYNAHGKVTRTTFLAHGEDQPHTLSTKEYDAQTGLLTFSTNAEGIRTEYRYDALGRQWKVIQDADGEKLQTTYAYNADGQRISENREGRVTTLRYDTQGRKIWTEQGGVATAFIYDLNGQVIKQVEGALAANGQVQQERVTEYDRDVTGQVLEKRVRSGEDWAGTASARSVSYRYNAAGQVTEKQTGQGGIARTVYDAQGRVQYDINALNYVTAYEYDAANRKVKTTRYAKAIAPLAEWTADTVGQAVSGEGRVTRHQYDEAGRLAFDIDGLNYATGYEYDAAHRVIRTTRYVNPVTDSDWLTASAGNRVSESVYDAQGRLRFTISEKGEVSERGYDPMGRVTHTIRYDQSVALADRSEASVAAFKAKLAQEVQAGRVRSELSVFDALGRVRFELDGEGYLVEYHYNRHSEKSRKKEYVNNQALQAALEAVRRQDSTLDDGAAISLALSRLASPDTLSEQLTAQLDTLNQQQGRIDAMKQALATLASGIAHTHAENGVLGDQLSSATQRLNRLYQEASLEAARQSELAQEIASLQADIRDKEQSLVSEYEAALTQARSAVQSAQTALGEQPEDAVLKDALAQARAEEEAAQTLWSALKAQIAAHPFTAVADTNLADFEVSMSQVGAQNPTLHAGQAASDTQLEDVDALSTQAEQGIAEAEGKQGLAEQNVVANRAMVEALRKELETLSAGMQAQFEALNEQRVAYDALQIALAEGQSLVEARQTALKTATQEWQSKAQAEAQARTLGAAAQASVTSWQSTVTQAQASVTAKSQRLTNVGSDLAVRKQTLAQAQQDRSASQAALASARAQLGSAQSLIQSAESQLRNYLRNPASVVLSEKALVVLLDIVKTTHWDGNPINVGTISEGAPARAVSDAKKNLHLLMLLGVPTIYEGLAANSKFTTSDFDNAGMKIYQQISPNGSLLRSLESMEKVSAAINQLEDYKEMLQLVHLHSIDSYQELERNKPKRVWSDMIHGYLPNYDMHMGVMKYVGFVRDTSSNVRRHLQSVVSYANTLVSAQNHHAELLASIARLESDVQREDALVSEAERSVSQAEQSQQQAQQALDEANTALNQAQAGLTTAQQAMDEAQASLSQATREREASEMLLSEARVHLAQAKTDKARTESELLAARTTLNQASVQFGKAHQSLSHTAEALNTAHQQLSEAVTLHGQVNASLTQANSAQYQASSAIDRAQQQIHIARYAAWRQANTAMASHDTDYEYDARGRLVTERSAIVSYADVQKGQAVTQFVGRLTTRHSYDSLGNVIRTTTADGTRLQATQSFTFDVQGHQVQAKGLAGSQVVYNAKGLATININAEGHRRDRVYDALGQLRFEVDELGNVTEHRYSAYGDKAEQRRYAKAYSGAREAGRSLSLSALTQFTQQGGDWRQVSEAYNARGERIAVTQSSSVDAHTLSERTEFNRFGESVSVSKHYDGQLKAQVKHLYSVTGHRLASLNEENYVTLYGYNGHGELAEEKVFSNRYRSEWTLGDVQAWAQTQNSSMIMHRTSYEYDQRGHRHQVVRHSETFSVHDGDKVRYKTDDLITTTYHDYAGRLTMTVEEVGETDPTKHSTAANRMTQEYDALGRLVSTWGKARDYVVSGLAIAGQAERPERLSAHQRVDYLYDAQGNQVATLTEGRQSFQYFNAQGQLTGRENALGHYTKVETDQMNRVIRETTQVQVSEGLAYTHQRTTEYAYDATGRQTGTTVKVASGDITESAQYNAFGEVTEKRHNEAVQETHQYDGLGRVSQANRKGVEVTYEYDWQGLVTQEVTGGERTVRRRYDRVGNLTREETTAFGGQTRVTTQGFDRFGNALSRVVNGQTTRFVYDHNHQVIRVTAPAVRKVDASGVVSESSSVTLMYYDVQGNRIAVQDANGHWQKSYYDVSGQKLMDVNGTGGETHYYYDALGNQVARVNSAGQGEMFDYDAQGQLLSRSRLSADRAYAELYVRYAYDQVGQRYLAEWQGESGYRAYTHYDAAGRVSETQGEGTHRRYEYNTLGQKTAEHWLEDGAIKATKRAAYSATGRLTRETWLNGQVIQHEYDAQGRLIRKHGGGLDQRFEYDRSGLLAKQTVGSKSEVYQYDLHGRETRRELREGNHRLITQSEWDALGRLRSIKATEASAFGHSLAASEVWYDYDAVGNRRKVVTVKGSDTQTRWYHYDGDNRMVGSHTRTQDVATTAIGGHDGSRVITYNALGQKVKEVRWANTSRKVYYRDGQSQSRQELVKTETLTGYDHNGHLNQVNEFEYAGSQRIKTQEMHQRNARMGHALEQDTSRYEYRYWTSNGQPGAATRAVQSSLKDEKTTHYYWDGQLTSQHIASRSARNQSLRGQYDIHMTYHYSGQLSEQRTTNRKERVVDTQAYAYQATDAFRKSTLSVGTTRTAWGRSYRNGVTQFHYNPAGHLNRVTSTKSDSERQVLTDFNGQIALQLSGGQLSAELSSGGNPLAHVSDKIDADLMDEKASTVGQQPGSYTVSANDTLARIAQKVYGDSRYWYLLADANGVSPNTPLTEGKRLVVPNQHTQTFNGAESFKPYNESEVLGNITPDPIAPPPPPKSCSPVAMIVMAVVAVVVTVYTAGAAAPAIAGMTGGAVGTATGMAATGAAALAGGAGVGMSAGVAMGAAAIGGAMGSAAAQLVGKAMGVVDDFSWGQVALGGLAAAASAGVGRYLSGGNVAAGQAASKAPAQSAGLMERFGDGLVRSTASYSSQYLGAKMLGEDASFSWTNFAASVVGNAASGEIKLSMGDNLPSDFVSGMVGASAVSVLRGESLRDNVGRFALDAFGNALGNVLVKGMAAQPSMPSRRPAPMTQGQSGARAATEPTVIVTPLGESERPIEWEEETLYQRPADIKMGVNTQQEAQLQALFDAMNRQESIDTPMLNRVLTEHRTSMPTNLLGLSDDDMKARALAMVMDPAGSRVDDRLAYMSASPQGQKWESMQDGWMNHHMAHLKANSREAQMTQVRNSSAQWQIAQGVADAGVGLLLARRPVKLTASVIGTEVVYQGYHHREQLGQIAMESMDNGGLTLAMGATPSYALGKQQGALAGGKWISVDWRQGLELNGGGYVSVEGGANLATYNLAADFGVETLVFTSPHYDGALQGTYQVMTGAYNNASLSYIRADSGNINGYQFTYDVYGISARQIKHDAAVQVSFGTGDYINYTEMYDKLRKEW</sequence>
<dbReference type="Gene3D" id="2.180.10.10">
    <property type="entry name" value="RHS repeat-associated core"/>
    <property type="match status" value="9"/>
</dbReference>
<evidence type="ECO:0000313" key="7">
    <source>
        <dbReference type="Proteomes" id="UP000576645"/>
    </source>
</evidence>
<keyword evidence="1" id="KW-0677">Repeat</keyword>
<comment type="caution">
    <text evidence="6">The sequence shown here is derived from an EMBL/GenBank/DDBJ whole genome shotgun (WGS) entry which is preliminary data.</text>
</comment>
<dbReference type="InterPro" id="IPR036779">
    <property type="entry name" value="LysM_dom_sf"/>
</dbReference>